<organism evidence="1">
    <name type="scientific">Tanacetum cinerariifolium</name>
    <name type="common">Dalmatian daisy</name>
    <name type="synonym">Chrysanthemum cinerariifolium</name>
    <dbReference type="NCBI Taxonomy" id="118510"/>
    <lineage>
        <taxon>Eukaryota</taxon>
        <taxon>Viridiplantae</taxon>
        <taxon>Streptophyta</taxon>
        <taxon>Embryophyta</taxon>
        <taxon>Tracheophyta</taxon>
        <taxon>Spermatophyta</taxon>
        <taxon>Magnoliopsida</taxon>
        <taxon>eudicotyledons</taxon>
        <taxon>Gunneridae</taxon>
        <taxon>Pentapetalae</taxon>
        <taxon>asterids</taxon>
        <taxon>campanulids</taxon>
        <taxon>Asterales</taxon>
        <taxon>Asteraceae</taxon>
        <taxon>Asteroideae</taxon>
        <taxon>Anthemideae</taxon>
        <taxon>Anthemidinae</taxon>
        <taxon>Tanacetum</taxon>
    </lineage>
</organism>
<name>A0A6L2J588_TANCI</name>
<protein>
    <submittedName>
        <fullName evidence="1">MAK10-like protein</fullName>
    </submittedName>
</protein>
<gene>
    <name evidence="1" type="ORF">Tci_004151</name>
</gene>
<proteinExistence type="predicted"/>
<reference evidence="1" key="1">
    <citation type="journal article" date="2019" name="Sci. Rep.">
        <title>Draft genome of Tanacetum cinerariifolium, the natural source of mosquito coil.</title>
        <authorList>
            <person name="Yamashiro T."/>
            <person name="Shiraishi A."/>
            <person name="Satake H."/>
            <person name="Nakayama K."/>
        </authorList>
    </citation>
    <scope>NUCLEOTIDE SEQUENCE</scope>
</reference>
<evidence type="ECO:0000313" key="1">
    <source>
        <dbReference type="EMBL" id="GEU32173.1"/>
    </source>
</evidence>
<sequence length="336" mass="37782">MSQGSDTYDSQISHTLDPSNVFGGSMGGAGTTFVIFTWNGQDYNPTPKWFQDLLTKPGDGVVVPSDAVRSYKRLHQISYDGEENPIRTLGDYSRPSHEGYRNTTELPDGKNMVPLRSDTILLVQIGCSFDEFRSEDPNQHFKNFIKLVDSLDLDVANRERTRLQDLALYDNESWNDPKDFTKPIKAISFPQDVPSTSDCRLIELENQVQHPMKAHLSPKSSVQVNKISSSCEICSSPHDTQYCMENLKQAFVYYTSSLTDEVGGTIGSDAAKDISRDTIINVEKKLKEGLDGSKTVIGEDEPRDIKQNKLDDIMCGEMKEVDEVEMESEELEEEIE</sequence>
<accession>A0A6L2J588</accession>
<dbReference type="EMBL" id="BKCJ010000327">
    <property type="protein sequence ID" value="GEU32173.1"/>
    <property type="molecule type" value="Genomic_DNA"/>
</dbReference>
<comment type="caution">
    <text evidence="1">The sequence shown here is derived from an EMBL/GenBank/DDBJ whole genome shotgun (WGS) entry which is preliminary data.</text>
</comment>
<dbReference type="AlphaFoldDB" id="A0A6L2J588"/>